<feature type="non-terminal residue" evidence="1">
    <location>
        <position position="1"/>
    </location>
</feature>
<keyword evidence="2" id="KW-1185">Reference proteome</keyword>
<evidence type="ECO:0000313" key="1">
    <source>
        <dbReference type="EMBL" id="CAG7831784.1"/>
    </source>
</evidence>
<proteinExistence type="predicted"/>
<name>A0A8J2LG75_9HEXA</name>
<dbReference type="EMBL" id="CAJVCH010562006">
    <property type="protein sequence ID" value="CAG7831784.1"/>
    <property type="molecule type" value="Genomic_DNA"/>
</dbReference>
<organism evidence="1 2">
    <name type="scientific">Allacma fusca</name>
    <dbReference type="NCBI Taxonomy" id="39272"/>
    <lineage>
        <taxon>Eukaryota</taxon>
        <taxon>Metazoa</taxon>
        <taxon>Ecdysozoa</taxon>
        <taxon>Arthropoda</taxon>
        <taxon>Hexapoda</taxon>
        <taxon>Collembola</taxon>
        <taxon>Symphypleona</taxon>
        <taxon>Sminthuridae</taxon>
        <taxon>Allacma</taxon>
    </lineage>
</organism>
<reference evidence="1" key="1">
    <citation type="submission" date="2021-06" db="EMBL/GenBank/DDBJ databases">
        <authorList>
            <person name="Hodson N. C."/>
            <person name="Mongue J. A."/>
            <person name="Jaron S. K."/>
        </authorList>
    </citation>
    <scope>NUCLEOTIDE SEQUENCE</scope>
</reference>
<gene>
    <name evidence="1" type="ORF">AFUS01_LOCUS41509</name>
</gene>
<comment type="caution">
    <text evidence="1">The sequence shown here is derived from an EMBL/GenBank/DDBJ whole genome shotgun (WGS) entry which is preliminary data.</text>
</comment>
<protein>
    <submittedName>
        <fullName evidence="1">Uncharacterized protein</fullName>
    </submittedName>
</protein>
<dbReference type="Proteomes" id="UP000708208">
    <property type="component" value="Unassembled WGS sequence"/>
</dbReference>
<accession>A0A8J2LG75</accession>
<sequence length="32" mass="3558">KILRIIETILIQRGQKGCGVTLTQEQDESLSS</sequence>
<evidence type="ECO:0000313" key="2">
    <source>
        <dbReference type="Proteomes" id="UP000708208"/>
    </source>
</evidence>
<dbReference type="AlphaFoldDB" id="A0A8J2LG75"/>